<dbReference type="KEGG" id="bmic:BMR1_03g00050"/>
<dbReference type="PANTHER" id="PTHR22895">
    <property type="entry name" value="ARMADILLO REPEAT-CONTAINING PROTEIN 6"/>
    <property type="match status" value="1"/>
</dbReference>
<accession>A0A0K3AQ90</accession>
<evidence type="ECO:0000256" key="1">
    <source>
        <dbReference type="ARBA" id="ARBA00022737"/>
    </source>
</evidence>
<dbReference type="OMA" id="YVNGVHD"/>
<dbReference type="InterPro" id="IPR016024">
    <property type="entry name" value="ARM-type_fold"/>
</dbReference>
<dbReference type="SUPFAM" id="SSF48371">
    <property type="entry name" value="ARM repeat"/>
    <property type="match status" value="4"/>
</dbReference>
<protein>
    <recommendedName>
        <fullName evidence="4">Glideosome-associated connector</fullName>
    </recommendedName>
</protein>
<dbReference type="Gene3D" id="1.25.10.10">
    <property type="entry name" value="Leucine-rich Repeat Variant"/>
    <property type="match status" value="3"/>
</dbReference>
<dbReference type="VEuPathDB" id="PiroplasmaDB:BMR1_03g00050"/>
<gene>
    <name evidence="2" type="ORF">BMR1_03g00050</name>
</gene>
<reference evidence="2 3" key="3">
    <citation type="journal article" date="2016" name="Sci. Rep.">
        <title>Genome-wide diversity and gene expression profiling of Babesia microti isolates identify polymorphic genes that mediate host-pathogen interactions.</title>
        <authorList>
            <person name="Silva J.C."/>
            <person name="Cornillot E."/>
            <person name="McCracken C."/>
            <person name="Usmani-Brown S."/>
            <person name="Dwivedi A."/>
            <person name="Ifeonu O.O."/>
            <person name="Crabtree J."/>
            <person name="Gotia H.T."/>
            <person name="Virji A.Z."/>
            <person name="Reynes C."/>
            <person name="Colinge J."/>
            <person name="Kumar V."/>
            <person name="Lawres L."/>
            <person name="Pazzi J.E."/>
            <person name="Pablo J.V."/>
            <person name="Hung C."/>
            <person name="Brancato J."/>
            <person name="Kumari P."/>
            <person name="Orvis J."/>
            <person name="Tretina K."/>
            <person name="Chibucos M."/>
            <person name="Ott S."/>
            <person name="Sadzewicz L."/>
            <person name="Sengamalay N."/>
            <person name="Shetty A.C."/>
            <person name="Su Q."/>
            <person name="Tallon L."/>
            <person name="Fraser C.M."/>
            <person name="Frutos R."/>
            <person name="Molina D.M."/>
            <person name="Krause P.J."/>
            <person name="Ben Mamoun C."/>
        </authorList>
    </citation>
    <scope>NUCLEOTIDE SEQUENCE [LARGE SCALE GENOMIC DNA]</scope>
    <source>
        <strain evidence="2 3">RI</strain>
    </source>
</reference>
<evidence type="ECO:0000313" key="2">
    <source>
        <dbReference type="EMBL" id="CTQ40610.1"/>
    </source>
</evidence>
<dbReference type="InterPro" id="IPR011989">
    <property type="entry name" value="ARM-like"/>
</dbReference>
<keyword evidence="1" id="KW-0677">Repeat</keyword>
<proteinExistence type="predicted"/>
<dbReference type="Proteomes" id="UP000002899">
    <property type="component" value="Chromosome III"/>
</dbReference>
<sequence>MRQGILKRNPDSGVATAVSSIIEHQKFKRMLMFGLRSLSDFCSSSVQLYLENAMDALDRDVVPSIHQAVSNFGDDEELAQSASKILFAMSLAVAKESNNALSVKLANDGGVATVILIIDHVSVECETLEFCVEFLLNMDSFLKSHASTFNFVKHLIGFAENKTISPALLLKVVSIFHSLSEFDNGISSLESSNALVHLFKYALDLTDSSIDLPLAIFKLLKKLSSKVKCDLSLEYAINLMEKFRSNRNVLERGNDAVKLLIGPERLEHCLTTLQKGESGSNEYKTAIITLKSLSYITDAASEIAKGGGAVLLLDLVSNVLNSKDQEEKEAVISGSCAMLTRLSLHPDCVNDLLAKGIIETLTNVLISCKNNIICIAAAAEALSKSIQIPDSSARVKKSKVFEIALPLLYEFADKTEAIYIMELVHSGTLNSDFLEIIVSSNGLEIVAACCQYHLENVNFHALAVSSLNNLSSLEINLKAIGDYGGLVGISTSLTRNSSDVNYSFEALKVLTAFSSNNDATKYMCDGTIAEACLKCMIEHQDNQKIIELGTKCLEVIATERDLQRNTNNLKDILLNFAEMGDKPFTMLASISGLSKIERLKQVLVNGKIINIIMDSVGCLIDQPVDQNLVATKIALIKSALGTTTNLNYLQDESDTNTIQVFSDLSCLSNVKKLVEIEQSEDNLLLNFIENMKVMSSYFRNLSEDGFAKALESLLKIMRKYQDIRRVQIVCMDAIYNLISTSGPFYSSVIIGSGLVNGVVTYLQRVPMYTDVQLAGLKLLLLCSKSDRSDTVVKCLIDCGSLGVIKTASRTHVRNIQLKPILGSLMSMLLPTDAIEQELVELLKQCQDHADKNDLYNLQLTITCINQLLASQDAIKIALKVSILTRLRPLVSFAVSHKKPTSEEGGTYKEMHDSCLSELSHIFFNACQLRLGRVAATKQETVKDLVNLYKSLEPPVNTHTSETAASTLETLSILLKHDRENANLGYEGGFCEQMCEGIKLFYGSTIVMNATCACLASFCTTEKRVEAIVQSKGFASLAESLISSIASEGKRDVILNGLIALVELFKTEIPILLKFFALNTNAIPALFGILSNYPYDRQLVSTASECLEKLVRYENPDLLSQSDNSTRMFILDNAMNCNKDDVDTLGNILQVLVDVLGADANLLKQSGVFETISNLMNLHQDNQRINFLAGKIVGILGADEQIKIFMKYIIEQGLAHEIVPQNVDSAASKLAMFLASPLNDRKNALQYTEECLKAMNNVIAYLASNERLLSNLSAVSRRLCESAYDDMEDQFGAWAVASSANLNQLANVFVTTYGLENASFLTNCFFVFASCQHNTYTKESMENICNMILPLLDQILKKYSGNMELVHSLLKFLNELKLKNLSDLGCDADQLIELVRKYKDDDAVVIPIMEIFSTMISSNESGANLDAILAKVAGLMSMPLSEGSTHRQKAYLAFSAAIASKGAVEKSQIQNLFNLYDSISSSENLDPSTALIISKLIESLAGDKEMASCVLDKLEKLADDHGNNVDVIVGILQSLTAFAKHNPLTSGEIVNHPVLANLKGEMLANKDISAKVLELLECLATIPGISSLVLERLEMLGKTHPPLKENPNYKRIFDILTAERNTVKTCKMIYEELGKLDTDKLDPSFQTDNITALLNLMTKYNSNEMETADQGDGADFTYGCLAFEMIGSTESRCQGILATDFPALLIDALSKQRDFKLLNTIVTSCCHLCQHRSVAAKVIQAPTKAGGEGGGSQIIASYFGKLEGSNVPSELKEDYLINALLLIAQTAINRKIYTKTSIVVTSIKIWNDYDKKIYSKIRLMRQLFRTIRNVVNETHLEALIKEDIIKRIKLLVDTCKDLYLLPDAFFLIGSMAAVPTIKSQMGESGLLESLVKAQKDYIDGDTQSNALLTNCCLALANMCIDYKPNCDIFQKFGGPDLNVKIINKFSKVPEIVNGASILLCNALYKNDGLKALYGHNGGPAALIKCLSQFSGICEKPTLRCVEILLKSISNLSLNANNLEYFLKCEAEKAFERWMTGLNNMDKSGFDSTAEDQLFHVGFQTLSNLLAENTKESMEKFSILIIPSINILKSARLSAKSIILLFDILSSLSRLPANCAKFGQDGIPLIVSTLRRFDYDVELLSLGIHLLSLQSYTPEGTLLLLKSNVFDILIGTLQVDPDDSDCLGLIISSLRCIRRIISSSEIAYFFCGVGGVAPLVDVFKKAVNHHMLMVEAGRLLLGLLSFTDKGDTKGGGNNKGNNCFEGWKNIELSASDVNNILLSVITCSTEEGYKRIISLQKVALGICGYFSQVGIGYEAMASANLSTLLQEVLTYCYGNPCLVESVAHILYGLRIAPPDLISTIVPKSVNKVYRESIKKMPNRKPAEKEIYRMAESAIERLDAPSKLEPGEKLSPPFPDGFNFALSGWDVDPYPNGVQDLPQAVKDALRKGDKCTMITNDLSRVSSKWRSTQDLNCLEWGPEESNYPNRVPILRIKNIASGIKSPILEGASRRDSRKVTQRTSACIICAPTVEFPEGISISLLFKGQKQRDEMVELLTQWRDAASYNH</sequence>
<reference evidence="2 3" key="2">
    <citation type="journal article" date="2013" name="PLoS ONE">
        <title>Whole genome mapping and re-organization of the nuclear and mitochondrial genomes of Babesia microti isolates.</title>
        <authorList>
            <person name="Cornillot E."/>
            <person name="Dassouli A."/>
            <person name="Garg A."/>
            <person name="Pachikara N."/>
            <person name="Randazzo S."/>
            <person name="Depoix D."/>
            <person name="Carcy B."/>
            <person name="Delbecq S."/>
            <person name="Frutos R."/>
            <person name="Silva J.C."/>
            <person name="Sutton R."/>
            <person name="Krause P.J."/>
            <person name="Mamoun C.B."/>
        </authorList>
    </citation>
    <scope>NUCLEOTIDE SEQUENCE [LARGE SCALE GENOMIC DNA]</scope>
    <source>
        <strain evidence="2 3">RI</strain>
    </source>
</reference>
<evidence type="ECO:0008006" key="4">
    <source>
        <dbReference type="Google" id="ProtNLM"/>
    </source>
</evidence>
<dbReference type="OrthoDB" id="7537227at2759"/>
<dbReference type="EMBL" id="LN871598">
    <property type="protein sequence ID" value="CTQ40610.1"/>
    <property type="molecule type" value="Genomic_DNA"/>
</dbReference>
<dbReference type="RefSeq" id="XP_012648621.1">
    <property type="nucleotide sequence ID" value="XM_012793167.1"/>
</dbReference>
<keyword evidence="3" id="KW-1185">Reference proteome</keyword>
<name>A0A0K3AQ90_BABMR</name>
<dbReference type="GeneID" id="24424645"/>
<organism evidence="2 3">
    <name type="scientific">Babesia microti (strain RI)</name>
    <dbReference type="NCBI Taxonomy" id="1133968"/>
    <lineage>
        <taxon>Eukaryota</taxon>
        <taxon>Sar</taxon>
        <taxon>Alveolata</taxon>
        <taxon>Apicomplexa</taxon>
        <taxon>Aconoidasida</taxon>
        <taxon>Piroplasmida</taxon>
        <taxon>Babesiidae</taxon>
        <taxon>Babesia</taxon>
    </lineage>
</organism>
<evidence type="ECO:0000313" key="3">
    <source>
        <dbReference type="Proteomes" id="UP000002899"/>
    </source>
</evidence>
<dbReference type="PANTHER" id="PTHR22895:SF0">
    <property type="entry name" value="ARMADILLO REPEAT-CONTAINING PROTEIN 6"/>
    <property type="match status" value="1"/>
</dbReference>
<reference evidence="2 3" key="1">
    <citation type="journal article" date="2012" name="Nucleic Acids Res.">
        <title>Sequencing of the smallest Apicomplexan genome from the human pathogen Babesia microti.</title>
        <authorList>
            <person name="Cornillot E."/>
            <person name="Hadj-Kaddour K."/>
            <person name="Dassouli A."/>
            <person name="Noel B."/>
            <person name="Ranwez V."/>
            <person name="Vacherie B."/>
            <person name="Augagneur Y."/>
            <person name="Bres V."/>
            <person name="Duclos A."/>
            <person name="Randazzo S."/>
            <person name="Carcy B."/>
            <person name="Debierre-Grockiego F."/>
            <person name="Delbecq S."/>
            <person name="Moubri-Menage K."/>
            <person name="Shams-Eldin H."/>
            <person name="Usmani-Brown S."/>
            <person name="Bringaud F."/>
            <person name="Wincker P."/>
            <person name="Vivares C.P."/>
            <person name="Schwarz R.T."/>
            <person name="Schetters T.P."/>
            <person name="Krause P.J."/>
            <person name="Gorenflot A."/>
            <person name="Berry V."/>
            <person name="Barbe V."/>
            <person name="Ben Mamoun C."/>
        </authorList>
    </citation>
    <scope>NUCLEOTIDE SEQUENCE [LARGE SCALE GENOMIC DNA]</scope>
    <source>
        <strain evidence="2 3">RI</strain>
    </source>
</reference>